<evidence type="ECO:0000313" key="2">
    <source>
        <dbReference type="EMBL" id="NNF08070.1"/>
    </source>
</evidence>
<feature type="compositionally biased region" description="Basic and acidic residues" evidence="1">
    <location>
        <begin position="17"/>
        <end position="36"/>
    </location>
</feature>
<gene>
    <name evidence="2" type="ORF">HKN21_15005</name>
</gene>
<reference evidence="2 3" key="1">
    <citation type="submission" date="2020-03" db="EMBL/GenBank/DDBJ databases">
        <title>Metabolic flexibility allows generalist bacteria to become dominant in a frequently disturbed ecosystem.</title>
        <authorList>
            <person name="Chen Y.-J."/>
            <person name="Leung P.M."/>
            <person name="Bay S.K."/>
            <person name="Hugenholtz P."/>
            <person name="Kessler A.J."/>
            <person name="Shelley G."/>
            <person name="Waite D.W."/>
            <person name="Cook P.L."/>
            <person name="Greening C."/>
        </authorList>
    </citation>
    <scope>NUCLEOTIDE SEQUENCE [LARGE SCALE GENOMIC DNA]</scope>
    <source>
        <strain evidence="2">SS_bin_28</strain>
    </source>
</reference>
<dbReference type="AlphaFoldDB" id="A0A7Y2EDN1"/>
<sequence length="155" mass="16645">MSDNSFLDRLQKALKLSWKEPPKEVDNAKAKPKEEPIQPPPPGSSAETLTPADIRSGPGGKGGMVSRSFPGLDVTLMVTPPDGDGLWEVRGRAWRNPKADLDLTVVLVQGENVLDQSVVANGASFSFQDSLSDAWSLEFHLAEGNVVVLDGPPKE</sequence>
<dbReference type="Proteomes" id="UP000547674">
    <property type="component" value="Unassembled WGS sequence"/>
</dbReference>
<accession>A0A7Y2EDN1</accession>
<proteinExistence type="predicted"/>
<dbReference type="EMBL" id="JABDJR010000607">
    <property type="protein sequence ID" value="NNF08070.1"/>
    <property type="molecule type" value="Genomic_DNA"/>
</dbReference>
<comment type="caution">
    <text evidence="2">The sequence shown here is derived from an EMBL/GenBank/DDBJ whole genome shotgun (WGS) entry which is preliminary data.</text>
</comment>
<evidence type="ECO:0000256" key="1">
    <source>
        <dbReference type="SAM" id="MobiDB-lite"/>
    </source>
</evidence>
<evidence type="ECO:0000313" key="3">
    <source>
        <dbReference type="Proteomes" id="UP000547674"/>
    </source>
</evidence>
<name>A0A7Y2EDN1_UNCEI</name>
<protein>
    <submittedName>
        <fullName evidence="2">Uncharacterized protein</fullName>
    </submittedName>
</protein>
<organism evidence="2 3">
    <name type="scientific">Eiseniibacteriota bacterium</name>
    <dbReference type="NCBI Taxonomy" id="2212470"/>
    <lineage>
        <taxon>Bacteria</taxon>
        <taxon>Candidatus Eiseniibacteriota</taxon>
    </lineage>
</organism>
<feature type="region of interest" description="Disordered" evidence="1">
    <location>
        <begin position="17"/>
        <end position="66"/>
    </location>
</feature>